<dbReference type="EMBL" id="ACOU01000004">
    <property type="protein sequence ID" value="EKX72957.1"/>
    <property type="molecule type" value="Genomic_DNA"/>
</dbReference>
<dbReference type="AlphaFoldDB" id="L1LBY2"/>
<proteinExistence type="predicted"/>
<gene>
    <name evidence="1" type="ORF">BEWA_015160</name>
</gene>
<protein>
    <submittedName>
        <fullName evidence="1">Uncharacterized protein</fullName>
    </submittedName>
</protein>
<dbReference type="GeneID" id="15804592"/>
<comment type="caution">
    <text evidence="1">The sequence shown here is derived from an EMBL/GenBank/DDBJ whole genome shotgun (WGS) entry which is preliminary data.</text>
</comment>
<dbReference type="KEGG" id="beq:BEWA_015160"/>
<reference evidence="1 2" key="1">
    <citation type="journal article" date="2012" name="BMC Genomics">
        <title>Comparative genomic analysis and phylogenetic position of Theileria equi.</title>
        <authorList>
            <person name="Kappmeyer L.S."/>
            <person name="Thiagarajan M."/>
            <person name="Herndon D.R."/>
            <person name="Ramsay J.D."/>
            <person name="Caler E."/>
            <person name="Djikeng A."/>
            <person name="Gillespie J.J."/>
            <person name="Lau A.O."/>
            <person name="Roalson E.H."/>
            <person name="Silva J.C."/>
            <person name="Silva M.G."/>
            <person name="Suarez C.E."/>
            <person name="Ueti M.W."/>
            <person name="Nene V.M."/>
            <person name="Mealey R.H."/>
            <person name="Knowles D.P."/>
            <person name="Brayton K.A."/>
        </authorList>
    </citation>
    <scope>NUCLEOTIDE SEQUENCE [LARGE SCALE GENOMIC DNA]</scope>
    <source>
        <strain evidence="1 2">WA</strain>
    </source>
</reference>
<accession>L1LBY2</accession>
<keyword evidence="2" id="KW-1185">Reference proteome</keyword>
<evidence type="ECO:0000313" key="2">
    <source>
        <dbReference type="Proteomes" id="UP000031512"/>
    </source>
</evidence>
<organism evidence="1 2">
    <name type="scientific">Theileria equi strain WA</name>
    <dbReference type="NCBI Taxonomy" id="1537102"/>
    <lineage>
        <taxon>Eukaryota</taxon>
        <taxon>Sar</taxon>
        <taxon>Alveolata</taxon>
        <taxon>Apicomplexa</taxon>
        <taxon>Aconoidasida</taxon>
        <taxon>Piroplasmida</taxon>
        <taxon>Theileriidae</taxon>
        <taxon>Theileria</taxon>
    </lineage>
</organism>
<dbReference type="Proteomes" id="UP000031512">
    <property type="component" value="Unassembled WGS sequence"/>
</dbReference>
<dbReference type="RefSeq" id="XP_004832409.1">
    <property type="nucleotide sequence ID" value="XM_004832352.1"/>
</dbReference>
<dbReference type="VEuPathDB" id="PiroplasmaDB:BEWA_015160"/>
<evidence type="ECO:0000313" key="1">
    <source>
        <dbReference type="EMBL" id="EKX72957.1"/>
    </source>
</evidence>
<name>L1LBY2_THEEQ</name>
<sequence length="403" mass="45940">MMVKSLHKVIPLTSPSESDPLSVNSLSIYEGIRNSNGSIESNCENEDASGSAIDGTISTDTCNVDTNRDRSYEQLNTNQISPGILHSTPILNSSSIPVSSRAIHVSRMQPKNNKRVTDIRHTTTFIEKISHLGDEPASTFTVILPPSPENLSDDELQDLFVRSTSHQDREHIEDSIILLLRVIVSRVNKFVGECNSKLKSADIDPQTTKAEYEKQYRAFEKYILDFDIDYERSIMKRSRQLRDSELPTIIRNAFEYNISELNIEHANSIGFPVAYEGCLPLLRLLYEHLFLAKSSFTSKIQARTGLNVLLELNDTVDKMISQLLAKEFQIRDRYDEAVETLYIAINQTYNTVLPKARILYNRRRALDLFKEVECEYTTEQVRNDGTKYLESVLELPVFIEGVY</sequence>